<evidence type="ECO:0000313" key="6">
    <source>
        <dbReference type="Proteomes" id="UP001516400"/>
    </source>
</evidence>
<organism evidence="5 6">
    <name type="scientific">Cryptolaemus montrouzieri</name>
    <dbReference type="NCBI Taxonomy" id="559131"/>
    <lineage>
        <taxon>Eukaryota</taxon>
        <taxon>Metazoa</taxon>
        <taxon>Ecdysozoa</taxon>
        <taxon>Arthropoda</taxon>
        <taxon>Hexapoda</taxon>
        <taxon>Insecta</taxon>
        <taxon>Pterygota</taxon>
        <taxon>Neoptera</taxon>
        <taxon>Endopterygota</taxon>
        <taxon>Coleoptera</taxon>
        <taxon>Polyphaga</taxon>
        <taxon>Cucujiformia</taxon>
        <taxon>Coccinelloidea</taxon>
        <taxon>Coccinellidae</taxon>
        <taxon>Scymninae</taxon>
        <taxon>Scymnini</taxon>
        <taxon>Cryptolaemus</taxon>
    </lineage>
</organism>
<gene>
    <name evidence="5" type="ORF">HHI36_021623</name>
</gene>
<dbReference type="AlphaFoldDB" id="A0ABD2MXN2"/>
<keyword evidence="6" id="KW-1185">Reference proteome</keyword>
<dbReference type="EMBL" id="JABFTP020000042">
    <property type="protein sequence ID" value="KAL3271126.1"/>
    <property type="molecule type" value="Genomic_DNA"/>
</dbReference>
<sequence length="607" mass="69049">MLRSQCVKFDATGGCTFNKTWSGRWFQSGLQNLLFINSTHIETKGECFDYQADKYLVYNRQDNCYRCLAIHEKFTGVLQYKESICEEKKGSLTDICSSMLGDDPLHTMFRKHPETKAIPCPFKSAPFTFSYSRGTGECANPPSKAESCTDDSRIVFKYQACPDVPSTESNIEELVCLATWKEGSTRYLIGKISQGNRRNLITDEDQYRCFIYQRDKSNDKTTYSIAQSADATCTGIINSYEGSRTMKLTTVDNHHNRCKFPKWITDHHTWLSLDHKKIYKFTQRNATLKIVDEEIPKPKRPARPNLNLGGQTQAFGYQEFGFESQDQRRSDGEMRVICHAILESQDQKRVQIVAHITSGCDSGYVCMVFYKRDANVIEIQQTSTFEENPDEACGRFNPTTTPFTTLVTTTLHVKKCPNMGRYRIPPKEEPVEERRKKRDNSDSTNLDVTPECLSHDYETLTIGCANQHEVEFKSGCSQQVPNAYSCHGSWSENGMNYIITTPVTTKKSSMGDPLRYCFIYTLGYDLQHTALGENVITEKQTMGQPMLRLSRVTDSCHRHVIPGMGLWAYNFTNTGACEANDHTSSGWAALPAVPLLLFMIWLTLNSR</sequence>
<dbReference type="PANTHER" id="PTHR22255:SF9">
    <property type="entry name" value="LP06548P"/>
    <property type="match status" value="1"/>
</dbReference>
<feature type="domain" description="DUF7043" evidence="3">
    <location>
        <begin position="255"/>
        <end position="399"/>
    </location>
</feature>
<protein>
    <submittedName>
        <fullName evidence="5">Uncharacterized protein</fullName>
    </submittedName>
</protein>
<evidence type="ECO:0000313" key="5">
    <source>
        <dbReference type="EMBL" id="KAL3271126.1"/>
    </source>
</evidence>
<dbReference type="InterPro" id="IPR055472">
    <property type="entry name" value="DUF7044"/>
</dbReference>
<proteinExistence type="predicted"/>
<accession>A0ABD2MXN2</accession>
<evidence type="ECO:0000259" key="2">
    <source>
        <dbReference type="Pfam" id="PF23069"/>
    </source>
</evidence>
<feature type="domain" description="DUF7042" evidence="2">
    <location>
        <begin position="117"/>
        <end position="249"/>
    </location>
</feature>
<feature type="domain" description="DUF7044" evidence="4">
    <location>
        <begin position="14"/>
        <end position="97"/>
    </location>
</feature>
<dbReference type="PANTHER" id="PTHR22255">
    <property type="entry name" value="LP06548P"/>
    <property type="match status" value="1"/>
</dbReference>
<comment type="caution">
    <text evidence="5">The sequence shown here is derived from an EMBL/GenBank/DDBJ whole genome shotgun (WGS) entry which is preliminary data.</text>
</comment>
<dbReference type="InterPro" id="IPR055470">
    <property type="entry name" value="DUF7042"/>
</dbReference>
<dbReference type="Proteomes" id="UP001516400">
    <property type="component" value="Unassembled WGS sequence"/>
</dbReference>
<name>A0ABD2MXN2_9CUCU</name>
<dbReference type="Pfam" id="PF23071">
    <property type="entry name" value="DUF7044"/>
    <property type="match status" value="1"/>
</dbReference>
<dbReference type="InterPro" id="IPR055471">
    <property type="entry name" value="DUF7043"/>
</dbReference>
<feature type="compositionally biased region" description="Basic and acidic residues" evidence="1">
    <location>
        <begin position="425"/>
        <end position="434"/>
    </location>
</feature>
<reference evidence="5 6" key="1">
    <citation type="journal article" date="2021" name="BMC Biol.">
        <title>Horizontally acquired antibacterial genes associated with adaptive radiation of ladybird beetles.</title>
        <authorList>
            <person name="Li H.S."/>
            <person name="Tang X.F."/>
            <person name="Huang Y.H."/>
            <person name="Xu Z.Y."/>
            <person name="Chen M.L."/>
            <person name="Du X.Y."/>
            <person name="Qiu B.Y."/>
            <person name="Chen P.T."/>
            <person name="Zhang W."/>
            <person name="Slipinski A."/>
            <person name="Escalona H.E."/>
            <person name="Waterhouse R.M."/>
            <person name="Zwick A."/>
            <person name="Pang H."/>
        </authorList>
    </citation>
    <scope>NUCLEOTIDE SEQUENCE [LARGE SCALE GENOMIC DNA]</scope>
    <source>
        <strain evidence="5">SYSU2018</strain>
    </source>
</reference>
<dbReference type="Pfam" id="PF23069">
    <property type="entry name" value="DUF7042"/>
    <property type="match status" value="1"/>
</dbReference>
<evidence type="ECO:0000256" key="1">
    <source>
        <dbReference type="SAM" id="MobiDB-lite"/>
    </source>
</evidence>
<evidence type="ECO:0000259" key="3">
    <source>
        <dbReference type="Pfam" id="PF23070"/>
    </source>
</evidence>
<evidence type="ECO:0000259" key="4">
    <source>
        <dbReference type="Pfam" id="PF23071"/>
    </source>
</evidence>
<feature type="region of interest" description="Disordered" evidence="1">
    <location>
        <begin position="419"/>
        <end position="447"/>
    </location>
</feature>
<dbReference type="Pfam" id="PF23070">
    <property type="entry name" value="DUF7043"/>
    <property type="match status" value="1"/>
</dbReference>